<evidence type="ECO:0000313" key="8">
    <source>
        <dbReference type="Proteomes" id="UP000230228"/>
    </source>
</evidence>
<dbReference type="EMBL" id="PFSH01000005">
    <property type="protein sequence ID" value="PJC25399.1"/>
    <property type="molecule type" value="Genomic_DNA"/>
</dbReference>
<dbReference type="Proteomes" id="UP000230228">
    <property type="component" value="Unassembled WGS sequence"/>
</dbReference>
<dbReference type="NCBIfam" id="TIGR02937">
    <property type="entry name" value="sigma70-ECF"/>
    <property type="match status" value="1"/>
</dbReference>
<evidence type="ECO:0000313" key="7">
    <source>
        <dbReference type="EMBL" id="PJC25399.1"/>
    </source>
</evidence>
<dbReference type="SUPFAM" id="SSF88659">
    <property type="entry name" value="Sigma3 and sigma4 domains of RNA polymerase sigma factors"/>
    <property type="match status" value="1"/>
</dbReference>
<name>A0A2M8ERN9_9BACT</name>
<dbReference type="AlphaFoldDB" id="A0A2M8ERN9"/>
<proteinExistence type="inferred from homology"/>
<dbReference type="Gene3D" id="1.10.1740.10">
    <property type="match status" value="1"/>
</dbReference>
<evidence type="ECO:0008006" key="9">
    <source>
        <dbReference type="Google" id="ProtNLM"/>
    </source>
</evidence>
<dbReference type="GO" id="GO:0003677">
    <property type="term" value="F:DNA binding"/>
    <property type="evidence" value="ECO:0007669"/>
    <property type="project" value="InterPro"/>
</dbReference>
<dbReference type="PANTHER" id="PTHR43133">
    <property type="entry name" value="RNA POLYMERASE ECF-TYPE SIGMA FACTO"/>
    <property type="match status" value="1"/>
</dbReference>
<keyword evidence="3" id="KW-0731">Sigma factor</keyword>
<dbReference type="InterPro" id="IPR013324">
    <property type="entry name" value="RNA_pol_sigma_r3/r4-like"/>
</dbReference>
<dbReference type="GO" id="GO:0016987">
    <property type="term" value="F:sigma factor activity"/>
    <property type="evidence" value="ECO:0007669"/>
    <property type="project" value="UniProtKB-KW"/>
</dbReference>
<dbReference type="InterPro" id="IPR039425">
    <property type="entry name" value="RNA_pol_sigma-70-like"/>
</dbReference>
<dbReference type="SUPFAM" id="SSF88946">
    <property type="entry name" value="Sigma2 domain of RNA polymerase sigma factors"/>
    <property type="match status" value="1"/>
</dbReference>
<dbReference type="InterPro" id="IPR013325">
    <property type="entry name" value="RNA_pol_sigma_r2"/>
</dbReference>
<reference evidence="8" key="1">
    <citation type="submission" date="2017-09" db="EMBL/GenBank/DDBJ databases">
        <title>Depth-based differentiation of microbial function through sediment-hosted aquifers and enrichment of novel symbionts in the deep terrestrial subsurface.</title>
        <authorList>
            <person name="Probst A.J."/>
            <person name="Ladd B."/>
            <person name="Jarett J.K."/>
            <person name="Geller-Mcgrath D.E."/>
            <person name="Sieber C.M.K."/>
            <person name="Emerson J.B."/>
            <person name="Anantharaman K."/>
            <person name="Thomas B.C."/>
            <person name="Malmstrom R."/>
            <person name="Stieglmeier M."/>
            <person name="Klingl A."/>
            <person name="Woyke T."/>
            <person name="Ryan C.M."/>
            <person name="Banfield J.F."/>
        </authorList>
    </citation>
    <scope>NUCLEOTIDE SEQUENCE [LARGE SCALE GENOMIC DNA]</scope>
</reference>
<sequence length="194" mass="22605">MPEPEKKLNIESSSDIKDEEILIKSLSNPRLFEILVQKYQDSFLRTANRVLNNIEEAEDAVQDAFVKIYFNAKKFKKQDGIEFKSWAFKVLFNTALTRYRRAKRFKTEAEYNDALLSVQDKDCDADFKRRGERDMIDSVLRQMPDDLSAILKQHYLDDMPYADISASKGISIGAIKMKLFRARKLFKEIMGSIE</sequence>
<dbReference type="InterPro" id="IPR013249">
    <property type="entry name" value="RNA_pol_sigma70_r4_t2"/>
</dbReference>
<organism evidence="7 8">
    <name type="scientific">Candidatus Tagabacteria bacterium CG_4_9_14_0_2_um_filter_41_11</name>
    <dbReference type="NCBI Taxonomy" id="1975019"/>
    <lineage>
        <taxon>Bacteria</taxon>
        <taxon>Candidatus Tagaibacteriota</taxon>
    </lineage>
</organism>
<dbReference type="InterPro" id="IPR007627">
    <property type="entry name" value="RNA_pol_sigma70_r2"/>
</dbReference>
<protein>
    <recommendedName>
        <fullName evidence="9">RNA polymerase sigma factor</fullName>
    </recommendedName>
</protein>
<evidence type="ECO:0000256" key="1">
    <source>
        <dbReference type="ARBA" id="ARBA00010641"/>
    </source>
</evidence>
<evidence type="ECO:0000256" key="4">
    <source>
        <dbReference type="ARBA" id="ARBA00023163"/>
    </source>
</evidence>
<evidence type="ECO:0000259" key="6">
    <source>
        <dbReference type="Pfam" id="PF08281"/>
    </source>
</evidence>
<dbReference type="GO" id="GO:0006352">
    <property type="term" value="P:DNA-templated transcription initiation"/>
    <property type="evidence" value="ECO:0007669"/>
    <property type="project" value="InterPro"/>
</dbReference>
<feature type="domain" description="RNA polymerase sigma-70 region 2" evidence="5">
    <location>
        <begin position="35"/>
        <end position="104"/>
    </location>
</feature>
<dbReference type="InterPro" id="IPR036388">
    <property type="entry name" value="WH-like_DNA-bd_sf"/>
</dbReference>
<dbReference type="InterPro" id="IPR014284">
    <property type="entry name" value="RNA_pol_sigma-70_dom"/>
</dbReference>
<dbReference type="Gene3D" id="1.10.10.10">
    <property type="entry name" value="Winged helix-like DNA-binding domain superfamily/Winged helix DNA-binding domain"/>
    <property type="match status" value="1"/>
</dbReference>
<gene>
    <name evidence="7" type="ORF">CO056_00440</name>
</gene>
<comment type="caution">
    <text evidence="7">The sequence shown here is derived from an EMBL/GenBank/DDBJ whole genome shotgun (WGS) entry which is preliminary data.</text>
</comment>
<accession>A0A2M8ERN9</accession>
<evidence type="ECO:0000259" key="5">
    <source>
        <dbReference type="Pfam" id="PF04542"/>
    </source>
</evidence>
<dbReference type="Pfam" id="PF04542">
    <property type="entry name" value="Sigma70_r2"/>
    <property type="match status" value="1"/>
</dbReference>
<keyword evidence="2" id="KW-0805">Transcription regulation</keyword>
<evidence type="ECO:0000256" key="2">
    <source>
        <dbReference type="ARBA" id="ARBA00023015"/>
    </source>
</evidence>
<feature type="domain" description="RNA polymerase sigma factor 70 region 4 type 2" evidence="6">
    <location>
        <begin position="134"/>
        <end position="184"/>
    </location>
</feature>
<comment type="similarity">
    <text evidence="1">Belongs to the sigma-70 factor family. ECF subfamily.</text>
</comment>
<dbReference type="PANTHER" id="PTHR43133:SF51">
    <property type="entry name" value="RNA POLYMERASE SIGMA FACTOR"/>
    <property type="match status" value="1"/>
</dbReference>
<keyword evidence="4" id="KW-0804">Transcription</keyword>
<dbReference type="Pfam" id="PF08281">
    <property type="entry name" value="Sigma70_r4_2"/>
    <property type="match status" value="1"/>
</dbReference>
<evidence type="ECO:0000256" key="3">
    <source>
        <dbReference type="ARBA" id="ARBA00023082"/>
    </source>
</evidence>